<dbReference type="SUPFAM" id="SSF52313">
    <property type="entry name" value="Ribosomal protein S2"/>
    <property type="match status" value="1"/>
</dbReference>
<comment type="similarity">
    <text evidence="2 7">Belongs to the universal ribosomal protein uS2 family.</text>
</comment>
<keyword evidence="4 7" id="KW-0689">Ribosomal protein</keyword>
<dbReference type="HAMAP" id="MF_03015">
    <property type="entry name" value="Ribosomal_S2_euk"/>
    <property type="match status" value="1"/>
</dbReference>
<dbReference type="InterPro" id="IPR027498">
    <property type="entry name" value="Ribosomal_uS2_euk"/>
</dbReference>
<comment type="subcellular location">
    <subcellularLocation>
        <location evidence="1">Cytoplasm</location>
    </subcellularLocation>
</comment>
<accession>A0ABV0QVA4</accession>
<evidence type="ECO:0000256" key="3">
    <source>
        <dbReference type="ARBA" id="ARBA00022490"/>
    </source>
</evidence>
<feature type="region of interest" description="Disordered" evidence="8">
    <location>
        <begin position="389"/>
        <end position="430"/>
    </location>
</feature>
<dbReference type="InterPro" id="IPR023591">
    <property type="entry name" value="Ribosomal_uS2_flav_dom_sf"/>
</dbReference>
<evidence type="ECO:0000256" key="4">
    <source>
        <dbReference type="ARBA" id="ARBA00022980"/>
    </source>
</evidence>
<dbReference type="PRINTS" id="PR00395">
    <property type="entry name" value="RIBOSOMALS2"/>
</dbReference>
<dbReference type="CDD" id="cd01425">
    <property type="entry name" value="RPS2"/>
    <property type="match status" value="1"/>
</dbReference>
<evidence type="ECO:0000256" key="2">
    <source>
        <dbReference type="ARBA" id="ARBA00006242"/>
    </source>
</evidence>
<sequence length="493" mass="53610">MSGGLDVLQMKEEDVLKFLAAGTHLGGMNLDFQMEQYVYKRKSDGIYIINLKKTWEKLLLAARAIVAIENPADVCVISSRNTGQRAVLKFASATGATTFHGRFTPGTFTNQIQAAFREPRLLIVTDPRADHQPLTEASYVNIPTIALCNTDSPLRYVDIAIPCNNKGHHSVGLMWWMLAREVLRMRGTISREHPWEVMPDLYFYRDPEEIEKEEQAAAEKAVVKEEFQGEWSAPQAEFAQPEVTDWSEGVAVPSVPIQQFPAAAAPVKTGETFAGKLAELLILMQSNSLCWSLNLVLISVSLQPRTGALSLPQKTGPLLPLLRLLTGAVPPLTGLKPVNTTIKVLRFNLVQHPSRLSGSALLAAAAPAVRVAARRSAERQMAEPRKVPFVTISSFSAPQPQQTPELNKKRRREDEAADITLGKDGGGGVAAVGSGGSGGLFGNTKGGDADSGETKATFRLNLTLSEPNEKGSSEFNYGELVQSTPSQVRDQQA</sequence>
<dbReference type="Gene3D" id="3.40.50.10490">
    <property type="entry name" value="Glucose-6-phosphate isomerase like protein, domain 1"/>
    <property type="match status" value="1"/>
</dbReference>
<evidence type="ECO:0000259" key="9">
    <source>
        <dbReference type="Pfam" id="PF16122"/>
    </source>
</evidence>
<evidence type="ECO:0000313" key="11">
    <source>
        <dbReference type="Proteomes" id="UP001434883"/>
    </source>
</evidence>
<name>A0ABV0QVA4_9TELE</name>
<evidence type="ECO:0000256" key="1">
    <source>
        <dbReference type="ARBA" id="ARBA00004496"/>
    </source>
</evidence>
<keyword evidence="5 7" id="KW-0687">Ribonucleoprotein</keyword>
<evidence type="ECO:0000313" key="10">
    <source>
        <dbReference type="EMBL" id="MEQ2199758.1"/>
    </source>
</evidence>
<comment type="caution">
    <text evidence="10">The sequence shown here is derived from an EMBL/GenBank/DDBJ whole genome shotgun (WGS) entry which is preliminary data.</text>
</comment>
<feature type="region of interest" description="Disordered" evidence="8">
    <location>
        <begin position="458"/>
        <end position="493"/>
    </location>
</feature>
<organism evidence="10 11">
    <name type="scientific">Xenoophorus captivus</name>
    <dbReference type="NCBI Taxonomy" id="1517983"/>
    <lineage>
        <taxon>Eukaryota</taxon>
        <taxon>Metazoa</taxon>
        <taxon>Chordata</taxon>
        <taxon>Craniata</taxon>
        <taxon>Vertebrata</taxon>
        <taxon>Euteleostomi</taxon>
        <taxon>Actinopterygii</taxon>
        <taxon>Neopterygii</taxon>
        <taxon>Teleostei</taxon>
        <taxon>Neoteleostei</taxon>
        <taxon>Acanthomorphata</taxon>
        <taxon>Ovalentaria</taxon>
        <taxon>Atherinomorphae</taxon>
        <taxon>Cyprinodontiformes</taxon>
        <taxon>Goodeidae</taxon>
        <taxon>Xenoophorus</taxon>
    </lineage>
</organism>
<reference evidence="10 11" key="1">
    <citation type="submission" date="2021-06" db="EMBL/GenBank/DDBJ databases">
        <authorList>
            <person name="Palmer J.M."/>
        </authorList>
    </citation>
    <scope>NUCLEOTIDE SEQUENCE [LARGE SCALE GENOMIC DNA]</scope>
    <source>
        <strain evidence="10 11">XC_2019</strain>
        <tissue evidence="10">Muscle</tissue>
    </source>
</reference>
<dbReference type="NCBIfam" id="TIGR01012">
    <property type="entry name" value="uS2_euk_arch"/>
    <property type="match status" value="1"/>
</dbReference>
<dbReference type="InterPro" id="IPR018130">
    <property type="entry name" value="Ribosomal_uS2_CS"/>
</dbReference>
<dbReference type="InterPro" id="IPR001865">
    <property type="entry name" value="Ribosomal_uS2"/>
</dbReference>
<feature type="compositionally biased region" description="Polar residues" evidence="8">
    <location>
        <begin position="481"/>
        <end position="493"/>
    </location>
</feature>
<gene>
    <name evidence="10" type="ORF">XENOCAPTIV_010782</name>
</gene>
<dbReference type="Proteomes" id="UP001434883">
    <property type="component" value="Unassembled WGS sequence"/>
</dbReference>
<dbReference type="Pfam" id="PF00318">
    <property type="entry name" value="Ribosomal_S2"/>
    <property type="match status" value="2"/>
</dbReference>
<dbReference type="PROSITE" id="PS00962">
    <property type="entry name" value="RIBOSOMAL_S2_1"/>
    <property type="match status" value="1"/>
</dbReference>
<dbReference type="EMBL" id="JAHRIN010025441">
    <property type="protein sequence ID" value="MEQ2199758.1"/>
    <property type="molecule type" value="Genomic_DNA"/>
</dbReference>
<evidence type="ECO:0000256" key="7">
    <source>
        <dbReference type="RuleBase" id="RU003631"/>
    </source>
</evidence>
<protein>
    <recommendedName>
        <fullName evidence="6">40S ribosomal protein SA</fullName>
    </recommendedName>
</protein>
<dbReference type="PANTHER" id="PTHR11489">
    <property type="entry name" value="40S RIBOSOMAL PROTEIN SA"/>
    <property type="match status" value="1"/>
</dbReference>
<dbReference type="Pfam" id="PF16122">
    <property type="entry name" value="40S_SA_C"/>
    <property type="match status" value="1"/>
</dbReference>
<keyword evidence="11" id="KW-1185">Reference proteome</keyword>
<keyword evidence="3" id="KW-0963">Cytoplasm</keyword>
<proteinExistence type="inferred from homology"/>
<dbReference type="InterPro" id="IPR005707">
    <property type="entry name" value="Ribosomal_uS2_euk/arc"/>
</dbReference>
<evidence type="ECO:0000256" key="5">
    <source>
        <dbReference type="ARBA" id="ARBA00023274"/>
    </source>
</evidence>
<dbReference type="InterPro" id="IPR032281">
    <property type="entry name" value="Ribosomal_uS2_C"/>
</dbReference>
<evidence type="ECO:0000256" key="8">
    <source>
        <dbReference type="SAM" id="MobiDB-lite"/>
    </source>
</evidence>
<feature type="domain" description="Small ribosomal subunit protein uS2 C-terminal" evidence="9">
    <location>
        <begin position="202"/>
        <end position="275"/>
    </location>
</feature>
<dbReference type="PROSITE" id="PS00963">
    <property type="entry name" value="RIBOSOMAL_S2_2"/>
    <property type="match status" value="1"/>
</dbReference>
<evidence type="ECO:0000256" key="6">
    <source>
        <dbReference type="ARBA" id="ARBA00035401"/>
    </source>
</evidence>
<feature type="compositionally biased region" description="Polar residues" evidence="8">
    <location>
        <begin position="391"/>
        <end position="405"/>
    </location>
</feature>